<keyword evidence="1" id="KW-0732">Signal</keyword>
<proteinExistence type="predicted"/>
<gene>
    <name evidence="2" type="ORF">OIK40_02380</name>
</gene>
<dbReference type="RefSeq" id="WP_273675863.1">
    <property type="nucleotide sequence ID" value="NZ_JAQQXQ010000001.1"/>
</dbReference>
<keyword evidence="3" id="KW-1185">Reference proteome</keyword>
<dbReference type="PROSITE" id="PS51257">
    <property type="entry name" value="PROKAR_LIPOPROTEIN"/>
    <property type="match status" value="1"/>
</dbReference>
<evidence type="ECO:0000313" key="2">
    <source>
        <dbReference type="EMBL" id="MDC8753486.1"/>
    </source>
</evidence>
<comment type="caution">
    <text evidence="2">The sequence shown here is derived from an EMBL/GenBank/DDBJ whole genome shotgun (WGS) entry which is preliminary data.</text>
</comment>
<protein>
    <recommendedName>
        <fullName evidence="4">Lipoprotein</fullName>
    </recommendedName>
</protein>
<feature type="signal peptide" evidence="1">
    <location>
        <begin position="1"/>
        <end position="25"/>
    </location>
</feature>
<evidence type="ECO:0000256" key="1">
    <source>
        <dbReference type="SAM" id="SignalP"/>
    </source>
</evidence>
<reference evidence="2 3" key="1">
    <citation type="submission" date="2022-10" db="EMBL/GenBank/DDBJ databases">
        <title>Erythrobacter sp. sf7 Genome sequencing.</title>
        <authorList>
            <person name="Park S."/>
        </authorList>
    </citation>
    <scope>NUCLEOTIDE SEQUENCE [LARGE SCALE GENOMIC DNA]</scope>
    <source>
        <strain evidence="3">sf7</strain>
    </source>
</reference>
<sequence>MGQTFKLLGPPLRGTIALAWAFALASCTIVQVDGPAKVTRIYPGVLRIEPAADNSMIAYRTRGFGIVPGHNGVTVGFAGETAVAMADTDQCRVVLFDPDPETVGELAALLQPVIPKQQVCNLGG</sequence>
<accession>A0ABT5JLU8</accession>
<evidence type="ECO:0008006" key="4">
    <source>
        <dbReference type="Google" id="ProtNLM"/>
    </source>
</evidence>
<feature type="chain" id="PRO_5047452115" description="Lipoprotein" evidence="1">
    <location>
        <begin position="26"/>
        <end position="124"/>
    </location>
</feature>
<dbReference type="Proteomes" id="UP001216558">
    <property type="component" value="Unassembled WGS sequence"/>
</dbReference>
<organism evidence="2 3">
    <name type="scientific">Erythrobacter fulvus</name>
    <dbReference type="NCBI Taxonomy" id="2987523"/>
    <lineage>
        <taxon>Bacteria</taxon>
        <taxon>Pseudomonadati</taxon>
        <taxon>Pseudomonadota</taxon>
        <taxon>Alphaproteobacteria</taxon>
        <taxon>Sphingomonadales</taxon>
        <taxon>Erythrobacteraceae</taxon>
        <taxon>Erythrobacter/Porphyrobacter group</taxon>
        <taxon>Erythrobacter</taxon>
    </lineage>
</organism>
<dbReference type="EMBL" id="JAQQXQ010000001">
    <property type="protein sequence ID" value="MDC8753486.1"/>
    <property type="molecule type" value="Genomic_DNA"/>
</dbReference>
<name>A0ABT5JLU8_9SPHN</name>
<evidence type="ECO:0000313" key="3">
    <source>
        <dbReference type="Proteomes" id="UP001216558"/>
    </source>
</evidence>